<evidence type="ECO:0000256" key="3">
    <source>
        <dbReference type="ARBA" id="ARBA00023163"/>
    </source>
</evidence>
<dbReference type="SMART" id="SM00297">
    <property type="entry name" value="BROMO"/>
    <property type="match status" value="1"/>
</dbReference>
<feature type="region of interest" description="Disordered" evidence="7">
    <location>
        <begin position="313"/>
        <end position="338"/>
    </location>
</feature>
<dbReference type="EMBL" id="JADGJW010000066">
    <property type="protein sequence ID" value="KAJ3225251.1"/>
    <property type="molecule type" value="Genomic_DNA"/>
</dbReference>
<dbReference type="AlphaFoldDB" id="A0AAD5U5N4"/>
<feature type="domain" description="NET" evidence="10">
    <location>
        <begin position="454"/>
        <end position="539"/>
    </location>
</feature>
<dbReference type="CDD" id="cd00202">
    <property type="entry name" value="ZnF_GATA"/>
    <property type="match status" value="1"/>
</dbReference>
<dbReference type="PROSITE" id="PS50114">
    <property type="entry name" value="GATA_ZN_FINGER_2"/>
    <property type="match status" value="1"/>
</dbReference>
<protein>
    <recommendedName>
        <fullName evidence="13">GATA-type domain-containing protein</fullName>
    </recommendedName>
</protein>
<dbReference type="PROSITE" id="PS00633">
    <property type="entry name" value="BROMODOMAIN_1"/>
    <property type="match status" value="1"/>
</dbReference>
<evidence type="ECO:0000256" key="1">
    <source>
        <dbReference type="ARBA" id="ARBA00023015"/>
    </source>
</evidence>
<dbReference type="PANTHER" id="PTHR45926">
    <property type="entry name" value="OSJNBA0053K19.4 PROTEIN"/>
    <property type="match status" value="1"/>
</dbReference>
<gene>
    <name evidence="11" type="ORF">HK099_007077</name>
</gene>
<organism evidence="11 12">
    <name type="scientific">Clydaea vesicula</name>
    <dbReference type="NCBI Taxonomy" id="447962"/>
    <lineage>
        <taxon>Eukaryota</taxon>
        <taxon>Fungi</taxon>
        <taxon>Fungi incertae sedis</taxon>
        <taxon>Chytridiomycota</taxon>
        <taxon>Chytridiomycota incertae sedis</taxon>
        <taxon>Chytridiomycetes</taxon>
        <taxon>Lobulomycetales</taxon>
        <taxon>Lobulomycetaceae</taxon>
        <taxon>Clydaea</taxon>
    </lineage>
</organism>
<dbReference type="GO" id="GO:0008270">
    <property type="term" value="F:zinc ion binding"/>
    <property type="evidence" value="ECO:0007669"/>
    <property type="project" value="UniProtKB-KW"/>
</dbReference>
<dbReference type="InterPro" id="IPR013088">
    <property type="entry name" value="Znf_NHR/GATA"/>
</dbReference>
<evidence type="ECO:0000256" key="2">
    <source>
        <dbReference type="ARBA" id="ARBA00023117"/>
    </source>
</evidence>
<dbReference type="InterPro" id="IPR036427">
    <property type="entry name" value="Bromodomain-like_sf"/>
</dbReference>
<evidence type="ECO:0000256" key="6">
    <source>
        <dbReference type="SAM" id="Coils"/>
    </source>
</evidence>
<dbReference type="PRINTS" id="PR00503">
    <property type="entry name" value="BROMODOMAIN"/>
</dbReference>
<feature type="domain" description="GATA-type" evidence="9">
    <location>
        <begin position="261"/>
        <end position="290"/>
    </location>
</feature>
<dbReference type="InterPro" id="IPR000679">
    <property type="entry name" value="Znf_GATA"/>
</dbReference>
<evidence type="ECO:0000256" key="5">
    <source>
        <dbReference type="PROSITE-ProRule" id="PRU00094"/>
    </source>
</evidence>
<keyword evidence="1" id="KW-0805">Transcription regulation</keyword>
<dbReference type="GO" id="GO:0006355">
    <property type="term" value="P:regulation of DNA-templated transcription"/>
    <property type="evidence" value="ECO:0007669"/>
    <property type="project" value="InterPro"/>
</dbReference>
<evidence type="ECO:0000256" key="4">
    <source>
        <dbReference type="PROSITE-ProRule" id="PRU00035"/>
    </source>
</evidence>
<keyword evidence="12" id="KW-1185">Reference proteome</keyword>
<evidence type="ECO:0000313" key="11">
    <source>
        <dbReference type="EMBL" id="KAJ3225251.1"/>
    </source>
</evidence>
<evidence type="ECO:0000313" key="12">
    <source>
        <dbReference type="Proteomes" id="UP001211065"/>
    </source>
</evidence>
<dbReference type="PROSITE" id="PS51525">
    <property type="entry name" value="NET"/>
    <property type="match status" value="1"/>
</dbReference>
<dbReference type="GO" id="GO:0043565">
    <property type="term" value="F:sequence-specific DNA binding"/>
    <property type="evidence" value="ECO:0007669"/>
    <property type="project" value="InterPro"/>
</dbReference>
<dbReference type="Pfam" id="PF00320">
    <property type="entry name" value="GATA"/>
    <property type="match status" value="1"/>
</dbReference>
<proteinExistence type="predicted"/>
<evidence type="ECO:0000259" key="8">
    <source>
        <dbReference type="PROSITE" id="PS50014"/>
    </source>
</evidence>
<sequence length="557" mass="64064">MILPNSPTSNNVTDSYLMSNSLSDQSSEVTNLYHPQSPPPSPIPYTKINHITPTVISKLKKLEQSTLKNLNFKTYFFNPVDPIGLDIPDYFEIIKNPICFKEITQSLNDNVYKVLNDYTDDINLMFSNSFLYNKNDPYFMDLAKLLYQEFISQFNLLFPDVYFYNLLMDEKRVKKREIRLSKFKNSDDEIDIDEKKWSLAKNKKRKYSKGKSMNINAAFKFENKKIKVNIEKATIKKTFLEKNKEIAKNSTIEEIPNAKVCHFCSTADTPMWRRGENNVILCNKCGVRWRSGKLGKLKKNVSKIETKMKNIKMNNSMDHSKPDNSIEKYENSSQNKEKLEKNLKRGEIKLKNNQNAVLNPFVETIIFNAQEEASSIDEMKKLQLLPQQFNISDLSFNPIPFDSIATKNTSNFSSFPDGDGISNSNVCGPYNFFVATPQVLPLLNINSLDINYNFSDIYNFGADLTIEEKLILSTKINLILKNKNEHKLEGIIKILKNNSASLNKKDDELIFDLNQLNSKTCFELKSFVESFDLEETNDEQVAVSCSDDEISGCESDY</sequence>
<dbReference type="GO" id="GO:0006325">
    <property type="term" value="P:chromatin organization"/>
    <property type="evidence" value="ECO:0007669"/>
    <property type="project" value="UniProtKB-ARBA"/>
</dbReference>
<evidence type="ECO:0008006" key="13">
    <source>
        <dbReference type="Google" id="ProtNLM"/>
    </source>
</evidence>
<name>A0AAD5U5N4_9FUNG</name>
<dbReference type="InterPro" id="IPR027353">
    <property type="entry name" value="NET_dom"/>
</dbReference>
<feature type="coiled-coil region" evidence="6">
    <location>
        <begin position="223"/>
        <end position="250"/>
    </location>
</feature>
<keyword evidence="5" id="KW-0862">Zinc</keyword>
<dbReference type="InterPro" id="IPR018359">
    <property type="entry name" value="Bromodomain_CS"/>
</dbReference>
<dbReference type="SUPFAM" id="SSF57716">
    <property type="entry name" value="Glucocorticoid receptor-like (DNA-binding domain)"/>
    <property type="match status" value="1"/>
</dbReference>
<dbReference type="PROSITE" id="PS50014">
    <property type="entry name" value="BROMODOMAIN_2"/>
    <property type="match status" value="1"/>
</dbReference>
<evidence type="ECO:0000256" key="7">
    <source>
        <dbReference type="SAM" id="MobiDB-lite"/>
    </source>
</evidence>
<evidence type="ECO:0000259" key="10">
    <source>
        <dbReference type="PROSITE" id="PS51525"/>
    </source>
</evidence>
<comment type="caution">
    <text evidence="11">The sequence shown here is derived from an EMBL/GenBank/DDBJ whole genome shotgun (WGS) entry which is preliminary data.</text>
</comment>
<keyword evidence="6" id="KW-0175">Coiled coil</keyword>
<dbReference type="InterPro" id="IPR038336">
    <property type="entry name" value="NET_sf"/>
</dbReference>
<dbReference type="InterPro" id="IPR001487">
    <property type="entry name" value="Bromodomain"/>
</dbReference>
<dbReference type="Pfam" id="PF00439">
    <property type="entry name" value="Bromodomain"/>
    <property type="match status" value="1"/>
</dbReference>
<keyword evidence="2 4" id="KW-0103">Bromodomain</keyword>
<dbReference type="SMART" id="SM00401">
    <property type="entry name" value="ZnF_GATA"/>
    <property type="match status" value="1"/>
</dbReference>
<dbReference type="Gene3D" id="3.30.50.10">
    <property type="entry name" value="Erythroid Transcription Factor GATA-1, subunit A"/>
    <property type="match status" value="1"/>
</dbReference>
<keyword evidence="3" id="KW-0804">Transcription</keyword>
<dbReference type="Pfam" id="PF17035">
    <property type="entry name" value="BET"/>
    <property type="match status" value="1"/>
</dbReference>
<feature type="domain" description="Bromo" evidence="8">
    <location>
        <begin position="68"/>
        <end position="140"/>
    </location>
</feature>
<dbReference type="Gene3D" id="1.20.1270.220">
    <property type="match status" value="1"/>
</dbReference>
<keyword evidence="5" id="KW-0479">Metal-binding</keyword>
<evidence type="ECO:0000259" key="9">
    <source>
        <dbReference type="PROSITE" id="PS50114"/>
    </source>
</evidence>
<keyword evidence="5" id="KW-0863">Zinc-finger</keyword>
<dbReference type="SUPFAM" id="SSF47370">
    <property type="entry name" value="Bromodomain"/>
    <property type="match status" value="1"/>
</dbReference>
<dbReference type="Gene3D" id="1.20.920.10">
    <property type="entry name" value="Bromodomain-like"/>
    <property type="match status" value="1"/>
</dbReference>
<feature type="compositionally biased region" description="Basic and acidic residues" evidence="7">
    <location>
        <begin position="318"/>
        <end position="338"/>
    </location>
</feature>
<reference evidence="11" key="1">
    <citation type="submission" date="2020-05" db="EMBL/GenBank/DDBJ databases">
        <title>Phylogenomic resolution of chytrid fungi.</title>
        <authorList>
            <person name="Stajich J.E."/>
            <person name="Amses K."/>
            <person name="Simmons R."/>
            <person name="Seto K."/>
            <person name="Myers J."/>
            <person name="Bonds A."/>
            <person name="Quandt C.A."/>
            <person name="Barry K."/>
            <person name="Liu P."/>
            <person name="Grigoriev I."/>
            <person name="Longcore J.E."/>
            <person name="James T.Y."/>
        </authorList>
    </citation>
    <scope>NUCLEOTIDE SEQUENCE</scope>
    <source>
        <strain evidence="11">JEL0476</strain>
    </source>
</reference>
<accession>A0AAD5U5N4</accession>
<dbReference type="Proteomes" id="UP001211065">
    <property type="component" value="Unassembled WGS sequence"/>
</dbReference>